<feature type="region of interest" description="Disordered" evidence="4">
    <location>
        <begin position="191"/>
        <end position="211"/>
    </location>
</feature>
<evidence type="ECO:0000256" key="2">
    <source>
        <dbReference type="ARBA" id="ARBA00023136"/>
    </source>
</evidence>
<protein>
    <submittedName>
        <fullName evidence="6">TonB-dependent receptor plug</fullName>
    </submittedName>
</protein>
<dbReference type="SUPFAM" id="SSF49452">
    <property type="entry name" value="Starch-binding domain-like"/>
    <property type="match status" value="1"/>
</dbReference>
<evidence type="ECO:0000313" key="7">
    <source>
        <dbReference type="Proteomes" id="UP000000343"/>
    </source>
</evidence>
<evidence type="ECO:0000259" key="5">
    <source>
        <dbReference type="Pfam" id="PF25183"/>
    </source>
</evidence>
<keyword evidence="3" id="KW-0998">Cell outer membrane</keyword>
<feature type="domain" description="TonB-dependent transporter Oar-like beta-barrel" evidence="5">
    <location>
        <begin position="272"/>
        <end position="1149"/>
    </location>
</feature>
<dbReference type="STRING" id="1198114.AciX9_0506"/>
<dbReference type="SUPFAM" id="SSF56935">
    <property type="entry name" value="Porins"/>
    <property type="match status" value="1"/>
</dbReference>
<organism evidence="7">
    <name type="scientific">Granulicella tundricola (strain ATCC BAA-1859 / DSM 23138 / MP5ACTX9)</name>
    <dbReference type="NCBI Taxonomy" id="1198114"/>
    <lineage>
        <taxon>Bacteria</taxon>
        <taxon>Pseudomonadati</taxon>
        <taxon>Acidobacteriota</taxon>
        <taxon>Terriglobia</taxon>
        <taxon>Terriglobales</taxon>
        <taxon>Acidobacteriaceae</taxon>
        <taxon>Granulicella</taxon>
    </lineage>
</organism>
<name>E8WY39_GRATM</name>
<dbReference type="eggNOG" id="COG1629">
    <property type="taxonomic scope" value="Bacteria"/>
</dbReference>
<evidence type="ECO:0000256" key="4">
    <source>
        <dbReference type="SAM" id="MobiDB-lite"/>
    </source>
</evidence>
<dbReference type="HOGENOM" id="CLU_006298_0_0_0"/>
<dbReference type="GO" id="GO:0009279">
    <property type="term" value="C:cell outer membrane"/>
    <property type="evidence" value="ECO:0007669"/>
    <property type="project" value="UniProtKB-SubCell"/>
</dbReference>
<dbReference type="Pfam" id="PF25183">
    <property type="entry name" value="OMP_b-brl_4"/>
    <property type="match status" value="1"/>
</dbReference>
<keyword evidence="2" id="KW-0472">Membrane</keyword>
<dbReference type="AlphaFoldDB" id="E8WY39"/>
<dbReference type="eggNOG" id="COG1470">
    <property type="taxonomic scope" value="Bacteria"/>
</dbReference>
<dbReference type="EMBL" id="CP002480">
    <property type="protein sequence ID" value="ADW67578.1"/>
    <property type="molecule type" value="Genomic_DNA"/>
</dbReference>
<dbReference type="InterPro" id="IPR057601">
    <property type="entry name" value="Oar-like_b-barrel"/>
</dbReference>
<dbReference type="PaxDb" id="1198114-AciX9_0506"/>
<evidence type="ECO:0000256" key="1">
    <source>
        <dbReference type="ARBA" id="ARBA00004442"/>
    </source>
</evidence>
<dbReference type="InterPro" id="IPR013784">
    <property type="entry name" value="Carb-bd-like_fold"/>
</dbReference>
<sequence>MKKIGIGISQIEYGSTSATGGGVRLLPLTGMAMLMLAASGFAQTSGGTVSGTVLDPTGAALPGAKVQVVNIATNATVDLTTGDSGLFNAPNVNPGNYQITVIAPGFNTQKINTLVEISKTTVLKVQLEVERVGATITVSSAVAPVVDLESSSLNQAVDGRTVRELPLNGRDWTQLSVLEPNVHTVDNQLSISAGDNSRSNRGVGNQISIGGTRPQQNVYRLDGIITNDYSGGGPGGALGGTLGVDAIQEFAVTTSNSTADYGRTSGGTISAVTREGTNAFHGSAYEFIRNSALDAKNYFSTSQFIAPFKRNQFGGSIGGAILHDKLFFFFNYEGLRQSRTTTVTDTVPSVNGRAGLLVCTQTATASNASCLNAPGGTKAPANSAGVQQIAVSPLVAPYLMFYPLPNGPVTGDTGSWTFNSKAVASENMFTGRLDYTIGPKDAIHFTALNDSSTDAQPDAFNFVVTGLQPDRKMYSIAEAHTFSPKIVNFVRAGYAYTFTVAPASSTAIQPSASDTSFGFVPGATVGNLQVGGLTSFFGGVNVEGVYSYHYNSYQFGDDVYITKGKHNIQTGFSFEAIQSNNRGTSTAGFYAFGSLQTFLQNAPTSFTSSVPGGSTPVYMREKIYGAYIQDAYHIRPNVTITAGMRYEPTSAISEAHNHFGVLTSPTSTLPRLGGILFGNPTLENFAPRIGVAYDPFGKGKTSIRAAYGIYDTLPLTYMFNLSTLNVAPYGQTISVTNTAALAGTFPKQTYANAVGTTIPCTLAAITGGGANPTAGCKIAFIDQDPRRPYVQQYIFSLQQQVAKGTTLEVGFTGAHGVRQPMKSNDGNIVEPINPGSYNLLWPSATTVTTTTAAGAATTKTTYSGTKINPNVGQTDTTYFNESTTYNAMNVALRRSIGSTRIGVSYTWSKSTDESSSSNGGTNFVNSIIAPFPREINRFKGLSDYNVKDNLTVNVLYTVPGPKNGTFMRLIGDGYQVGGIARVATGLPFTPLISGDPLGLQSASVFSFPDRLNTTGCTGNPVNLADKFNYLKRSCFAFPTGNTISNATATAANGSVTTTRVFNPALGNVQRNSIIGPGVTDMDISLVKNTAIPKVRDGFRVEFRAEVFNVLNHPMFQVPSRQSSAVFNATGTPLTSQILSLTSVPERQIQFGLKLIF</sequence>
<comment type="subcellular location">
    <subcellularLocation>
        <location evidence="1">Cell outer membrane</location>
    </subcellularLocation>
</comment>
<proteinExistence type="predicted"/>
<dbReference type="GO" id="GO:0030246">
    <property type="term" value="F:carbohydrate binding"/>
    <property type="evidence" value="ECO:0007669"/>
    <property type="project" value="InterPro"/>
</dbReference>
<evidence type="ECO:0000256" key="3">
    <source>
        <dbReference type="ARBA" id="ARBA00023237"/>
    </source>
</evidence>
<evidence type="ECO:0000313" key="6">
    <source>
        <dbReference type="EMBL" id="ADW67578.1"/>
    </source>
</evidence>
<accession>E8WY39</accession>
<dbReference type="KEGG" id="acm:AciX9_0506"/>
<dbReference type="Pfam" id="PF13620">
    <property type="entry name" value="CarboxypepD_reg"/>
    <property type="match status" value="1"/>
</dbReference>
<keyword evidence="6" id="KW-0675">Receptor</keyword>
<dbReference type="Proteomes" id="UP000000343">
    <property type="component" value="Chromosome"/>
</dbReference>
<gene>
    <name evidence="6" type="ordered locus">AciX9_0506</name>
</gene>
<dbReference type="RefSeq" id="WP_013578906.1">
    <property type="nucleotide sequence ID" value="NC_015064.1"/>
</dbReference>
<reference evidence="7" key="1">
    <citation type="submission" date="2011-01" db="EMBL/GenBank/DDBJ databases">
        <title>Complete sequence of chromosome of Acidobacterium sp. MP5ACTX9.</title>
        <authorList>
            <consortium name="US DOE Joint Genome Institute"/>
            <person name="Lucas S."/>
            <person name="Copeland A."/>
            <person name="Lapidus A."/>
            <person name="Cheng J.-F."/>
            <person name="Goodwin L."/>
            <person name="Pitluck S."/>
            <person name="Teshima H."/>
            <person name="Detter J.C."/>
            <person name="Han C."/>
            <person name="Tapia R."/>
            <person name="Land M."/>
            <person name="Hauser L."/>
            <person name="Kyrpides N."/>
            <person name="Ivanova N."/>
            <person name="Ovchinnikova G."/>
            <person name="Pagani I."/>
            <person name="Rawat S.R."/>
            <person name="Mannisto M."/>
            <person name="Haggblom M.M."/>
            <person name="Woyke T."/>
        </authorList>
    </citation>
    <scope>NUCLEOTIDE SEQUENCE [LARGE SCALE GENOMIC DNA]</scope>
    <source>
        <strain evidence="7">MP5ACTX9</strain>
    </source>
</reference>
<dbReference type="OrthoDB" id="97893at2"/>
<dbReference type="InterPro" id="IPR036942">
    <property type="entry name" value="Beta-barrel_TonB_sf"/>
</dbReference>
<dbReference type="Gene3D" id="2.60.40.1120">
    <property type="entry name" value="Carboxypeptidase-like, regulatory domain"/>
    <property type="match status" value="1"/>
</dbReference>
<dbReference type="Gene3D" id="2.40.170.20">
    <property type="entry name" value="TonB-dependent receptor, beta-barrel domain"/>
    <property type="match status" value="1"/>
</dbReference>
<keyword evidence="7" id="KW-1185">Reference proteome</keyword>